<evidence type="ECO:0000313" key="3">
    <source>
        <dbReference type="Proteomes" id="UP001371615"/>
    </source>
</evidence>
<evidence type="ECO:0000256" key="1">
    <source>
        <dbReference type="SAM" id="Phobius"/>
    </source>
</evidence>
<keyword evidence="1" id="KW-1133">Transmembrane helix</keyword>
<keyword evidence="1" id="KW-0812">Transmembrane</keyword>
<protein>
    <submittedName>
        <fullName evidence="2">Uncharacterized protein</fullName>
    </submittedName>
</protein>
<keyword evidence="3" id="KW-1185">Reference proteome</keyword>
<organism evidence="2 3">
    <name type="scientific">Rhus yellows phytoplasma</name>
    <dbReference type="NCBI Taxonomy" id="1225349"/>
    <lineage>
        <taxon>Bacteria</taxon>
        <taxon>Bacillati</taxon>
        <taxon>Mycoplasmatota</taxon>
        <taxon>Mollicutes</taxon>
        <taxon>Acholeplasmatales</taxon>
        <taxon>Acholeplasmataceae</taxon>
        <taxon>Candidatus Phytoplasma</taxon>
        <taxon>16SrI (Aster yellows group)</taxon>
    </lineage>
</organism>
<dbReference type="Proteomes" id="UP001371615">
    <property type="component" value="Unassembled WGS sequence"/>
</dbReference>
<keyword evidence="1" id="KW-0472">Membrane</keyword>
<dbReference type="EMBL" id="BSCY01000006">
    <property type="protein sequence ID" value="GLH61339.1"/>
    <property type="molecule type" value="Genomic_DNA"/>
</dbReference>
<reference evidence="2" key="1">
    <citation type="submission" date="2022-11" db="EMBL/GenBank/DDBJ databases">
        <title>Phyllogen, a phyllody-inducing phytoplasma effector family, horizontally transferred to various phytoplasmas via transposable elements.</title>
        <authorList>
            <person name="Tokuda R."/>
            <person name="Maejima K."/>
            <person name="Yamaji Y."/>
            <person name="Namba S."/>
        </authorList>
    </citation>
    <scope>NUCLEOTIDE SEQUENCE [LARGE SCALE GENOMIC DNA]</scope>
    <source>
        <strain evidence="2">RhY</strain>
    </source>
</reference>
<name>A0ABQ5PSU5_9MOLU</name>
<comment type="caution">
    <text evidence="2">The sequence shown here is derived from an EMBL/GenBank/DDBJ whole genome shotgun (WGS) entry which is preliminary data.</text>
</comment>
<feature type="transmembrane region" description="Helical" evidence="1">
    <location>
        <begin position="107"/>
        <end position="133"/>
    </location>
</feature>
<accession>A0ABQ5PSU5</accession>
<evidence type="ECO:0000313" key="2">
    <source>
        <dbReference type="EMBL" id="GLH61339.1"/>
    </source>
</evidence>
<feature type="transmembrane region" description="Helical" evidence="1">
    <location>
        <begin position="6"/>
        <end position="31"/>
    </location>
</feature>
<proteinExistence type="predicted"/>
<gene>
    <name evidence="2" type="ORF">RHYP_2850</name>
</gene>
<sequence length="137" mass="16171">MKLFSYLFDFLIQILNIFLDIVNSIIGYITYAKSFLTDIKQISVSESLWDKIVEIVKVVFTVTVGSTVIYYLKEVTSFLLNAFTKIADLLFKNVLKIMNIIEIILKYFLFLLQKVIIILGFFLSFFINLQYLWVFKY</sequence>